<evidence type="ECO:0000256" key="1">
    <source>
        <dbReference type="SAM" id="MobiDB-lite"/>
    </source>
</evidence>
<dbReference type="EMBL" id="CAJVQB010037960">
    <property type="protein sequence ID" value="CAG8825758.1"/>
    <property type="molecule type" value="Genomic_DNA"/>
</dbReference>
<feature type="region of interest" description="Disordered" evidence="1">
    <location>
        <begin position="1"/>
        <end position="34"/>
    </location>
</feature>
<keyword evidence="3" id="KW-1185">Reference proteome</keyword>
<comment type="caution">
    <text evidence="2">The sequence shown here is derived from an EMBL/GenBank/DDBJ whole genome shotgun (WGS) entry which is preliminary data.</text>
</comment>
<dbReference type="Proteomes" id="UP000789901">
    <property type="component" value="Unassembled WGS sequence"/>
</dbReference>
<proteinExistence type="predicted"/>
<protein>
    <submittedName>
        <fullName evidence="2">2945_t:CDS:1</fullName>
    </submittedName>
</protein>
<feature type="compositionally biased region" description="Polar residues" evidence="1">
    <location>
        <begin position="21"/>
        <end position="34"/>
    </location>
</feature>
<accession>A0ABN7WBX0</accession>
<sequence>MPPKSQKRKLGSKQDEVLDALNTSSSTSITKKQRNTSELISQHLQKNKIFTNTSEKLPVDTDHVLGVESSTVNKLLEITNKILTQSTLIIEKQEALEATVTQLSSDIKTLQSSYENLKSKTKDDNNWLYSNDKICEKFIQKELEELCPNKIEWCKKNSKWEALYSKIKNSISAESCRYRSALFGSFHCAVFEHVFKNKVLPKVNLESSEANIISWKSSKAHIGVEMITKKVQEDSSSSDSE</sequence>
<name>A0ABN7WBX0_GIGMA</name>
<gene>
    <name evidence="2" type="ORF">GMARGA_LOCUS28931</name>
</gene>
<organism evidence="2 3">
    <name type="scientific">Gigaspora margarita</name>
    <dbReference type="NCBI Taxonomy" id="4874"/>
    <lineage>
        <taxon>Eukaryota</taxon>
        <taxon>Fungi</taxon>
        <taxon>Fungi incertae sedis</taxon>
        <taxon>Mucoromycota</taxon>
        <taxon>Glomeromycotina</taxon>
        <taxon>Glomeromycetes</taxon>
        <taxon>Diversisporales</taxon>
        <taxon>Gigasporaceae</taxon>
        <taxon>Gigaspora</taxon>
    </lineage>
</organism>
<reference evidence="2 3" key="1">
    <citation type="submission" date="2021-06" db="EMBL/GenBank/DDBJ databases">
        <authorList>
            <person name="Kallberg Y."/>
            <person name="Tangrot J."/>
            <person name="Rosling A."/>
        </authorList>
    </citation>
    <scope>NUCLEOTIDE SEQUENCE [LARGE SCALE GENOMIC DNA]</scope>
    <source>
        <strain evidence="2 3">120-4 pot B 10/14</strain>
    </source>
</reference>
<evidence type="ECO:0000313" key="2">
    <source>
        <dbReference type="EMBL" id="CAG8825758.1"/>
    </source>
</evidence>
<feature type="compositionally biased region" description="Basic residues" evidence="1">
    <location>
        <begin position="1"/>
        <end position="11"/>
    </location>
</feature>
<evidence type="ECO:0000313" key="3">
    <source>
        <dbReference type="Proteomes" id="UP000789901"/>
    </source>
</evidence>